<dbReference type="AlphaFoldDB" id="A0AAE1Y892"/>
<reference evidence="3" key="1">
    <citation type="submission" date="2020-06" db="EMBL/GenBank/DDBJ databases">
        <authorList>
            <person name="Li T."/>
            <person name="Hu X."/>
            <person name="Zhang T."/>
            <person name="Song X."/>
            <person name="Zhang H."/>
            <person name="Dai N."/>
            <person name="Sheng W."/>
            <person name="Hou X."/>
            <person name="Wei L."/>
        </authorList>
    </citation>
    <scope>NUCLEOTIDE SEQUENCE</scope>
    <source>
        <strain evidence="3">3651</strain>
        <tissue evidence="3">Leaf</tissue>
    </source>
</reference>
<accession>A0AAE1Y892</accession>
<dbReference type="Proteomes" id="UP001293254">
    <property type="component" value="Unassembled WGS sequence"/>
</dbReference>
<reference evidence="3" key="2">
    <citation type="journal article" date="2024" name="Plant">
        <title>Genomic evolution and insights into agronomic trait innovations of Sesamum species.</title>
        <authorList>
            <person name="Miao H."/>
            <person name="Wang L."/>
            <person name="Qu L."/>
            <person name="Liu H."/>
            <person name="Sun Y."/>
            <person name="Le M."/>
            <person name="Wang Q."/>
            <person name="Wei S."/>
            <person name="Zheng Y."/>
            <person name="Lin W."/>
            <person name="Duan Y."/>
            <person name="Cao H."/>
            <person name="Xiong S."/>
            <person name="Wang X."/>
            <person name="Wei L."/>
            <person name="Li C."/>
            <person name="Ma Q."/>
            <person name="Ju M."/>
            <person name="Zhao R."/>
            <person name="Li G."/>
            <person name="Mu C."/>
            <person name="Tian Q."/>
            <person name="Mei H."/>
            <person name="Zhang T."/>
            <person name="Gao T."/>
            <person name="Zhang H."/>
        </authorList>
    </citation>
    <scope>NUCLEOTIDE SEQUENCE</scope>
    <source>
        <strain evidence="3">3651</strain>
    </source>
</reference>
<keyword evidence="2" id="KW-0472">Membrane</keyword>
<keyword evidence="2" id="KW-1133">Transmembrane helix</keyword>
<dbReference type="EMBL" id="JACGWO010000006">
    <property type="protein sequence ID" value="KAK4425500.1"/>
    <property type="molecule type" value="Genomic_DNA"/>
</dbReference>
<feature type="region of interest" description="Disordered" evidence="1">
    <location>
        <begin position="55"/>
        <end position="103"/>
    </location>
</feature>
<feature type="transmembrane region" description="Helical" evidence="2">
    <location>
        <begin position="134"/>
        <end position="158"/>
    </location>
</feature>
<evidence type="ECO:0000313" key="3">
    <source>
        <dbReference type="EMBL" id="KAK4425500.1"/>
    </source>
</evidence>
<name>A0AAE1Y892_9LAMI</name>
<evidence type="ECO:0000256" key="2">
    <source>
        <dbReference type="SAM" id="Phobius"/>
    </source>
</evidence>
<sequence>MHNLIVIVKYAECIREWVEERRVKCIQNINLPVIPQSLPPFDLVDEKYVRHAPPLLSDTPVASPPPSNTPGPACTPHAPAQQSYALDEYTPHAPPPPSYAPEVADALDAAPDSPLPSYDAVLDHMMLLEMLQTLLMLFLMAPHHHIVLIMDHMILLLLY</sequence>
<gene>
    <name evidence="3" type="ORF">Salat_1744000</name>
</gene>
<organism evidence="3 4">
    <name type="scientific">Sesamum alatum</name>
    <dbReference type="NCBI Taxonomy" id="300844"/>
    <lineage>
        <taxon>Eukaryota</taxon>
        <taxon>Viridiplantae</taxon>
        <taxon>Streptophyta</taxon>
        <taxon>Embryophyta</taxon>
        <taxon>Tracheophyta</taxon>
        <taxon>Spermatophyta</taxon>
        <taxon>Magnoliopsida</taxon>
        <taxon>eudicotyledons</taxon>
        <taxon>Gunneridae</taxon>
        <taxon>Pentapetalae</taxon>
        <taxon>asterids</taxon>
        <taxon>lamiids</taxon>
        <taxon>Lamiales</taxon>
        <taxon>Pedaliaceae</taxon>
        <taxon>Sesamum</taxon>
    </lineage>
</organism>
<proteinExistence type="predicted"/>
<protein>
    <submittedName>
        <fullName evidence="3">Uncharacterized protein</fullName>
    </submittedName>
</protein>
<keyword evidence="4" id="KW-1185">Reference proteome</keyword>
<keyword evidence="2" id="KW-0812">Transmembrane</keyword>
<evidence type="ECO:0000313" key="4">
    <source>
        <dbReference type="Proteomes" id="UP001293254"/>
    </source>
</evidence>
<comment type="caution">
    <text evidence="3">The sequence shown here is derived from an EMBL/GenBank/DDBJ whole genome shotgun (WGS) entry which is preliminary data.</text>
</comment>
<evidence type="ECO:0000256" key="1">
    <source>
        <dbReference type="SAM" id="MobiDB-lite"/>
    </source>
</evidence>